<dbReference type="PRINTS" id="PR00320">
    <property type="entry name" value="GPROTEINBRPT"/>
</dbReference>
<feature type="compositionally biased region" description="Basic residues" evidence="6">
    <location>
        <begin position="66"/>
        <end position="79"/>
    </location>
</feature>
<feature type="region of interest" description="Disordered" evidence="6">
    <location>
        <begin position="360"/>
        <end position="391"/>
    </location>
</feature>
<dbReference type="InterPro" id="IPR015943">
    <property type="entry name" value="WD40/YVTN_repeat-like_dom_sf"/>
</dbReference>
<dbReference type="AlphaFoldDB" id="A0A0S4KML0"/>
<dbReference type="OMA" id="MENSQGD"/>
<feature type="compositionally biased region" description="Low complexity" evidence="6">
    <location>
        <begin position="247"/>
        <end position="267"/>
    </location>
</feature>
<organism evidence="7 8">
    <name type="scientific">Bodo saltans</name>
    <name type="common">Flagellated protozoan</name>
    <dbReference type="NCBI Taxonomy" id="75058"/>
    <lineage>
        <taxon>Eukaryota</taxon>
        <taxon>Discoba</taxon>
        <taxon>Euglenozoa</taxon>
        <taxon>Kinetoplastea</taxon>
        <taxon>Metakinetoplastina</taxon>
        <taxon>Eubodonida</taxon>
        <taxon>Bodonidae</taxon>
        <taxon>Bodo</taxon>
    </lineage>
</organism>
<feature type="compositionally biased region" description="Low complexity" evidence="6">
    <location>
        <begin position="19"/>
        <end position="31"/>
    </location>
</feature>
<keyword evidence="4" id="KW-0687">Ribonucleoprotein</keyword>
<dbReference type="PROSITE" id="PS50082">
    <property type="entry name" value="WD_REPEATS_2"/>
    <property type="match status" value="2"/>
</dbReference>
<evidence type="ECO:0000313" key="8">
    <source>
        <dbReference type="Proteomes" id="UP000051952"/>
    </source>
</evidence>
<evidence type="ECO:0000256" key="4">
    <source>
        <dbReference type="ARBA" id="ARBA00023274"/>
    </source>
</evidence>
<accession>A0A0S4KML0</accession>
<gene>
    <name evidence="7" type="ORF">BSAL_17930</name>
</gene>
<dbReference type="InterPro" id="IPR036322">
    <property type="entry name" value="WD40_repeat_dom_sf"/>
</dbReference>
<sequence>MSRSLPYGNPIHHHHGGNHHQPQQQQQQQQVQHHHHSHHPPNQHHHQPHHHAGGGHGYMMQNNNNVHHHQHQQQQHHHGSTPSGAAAPQGATQYHQHQQHQQQQQQTAAPAAQSAQIPADHVHIRFRMPLEIPLTATPQERQAKISELSKLLTTLREVAKGKPLVDWDSIVATAVEDPVEGAKVIAQSLQRFPSQLPAHLSAVAQRINGPERLAVVALLEEPYRSKVRDEVLQGVLKALTSVTITTESSPSVTATTATPSAAAQRTSTPPPPPISTVDSESSSDQQQTPHLLQQHAEEAEEGFVPLATRMMVEMIRLDLVLIRGVATTLDTLLRDRNARQAAVAVIGLLAERYAQSQSTAAASANNSKQGKSKQQQQQSSSTTTTSTNDEGILPMLNHVRSALQLAAADAAVNSCGELDYDLNAIYRYMDWRHTPPPPTAGVATLQPAAVVASSSSTNTKDSAAPHLQTMVRVPKPLATPHEAITSMAYFACRDQLVTGGAERTISVWGSQVSGEVPSASFQLPAHTTPVSMDASIRGSLLAVGCVTSSSKGAVPSSCVQAYLCSDSGAWTVGDIIKRPDRTVLTNVKCLAVKGSVVCTTETLLAADQPQHQVALFNASGHETRVFARAHADCITALGVSADSDHLIITGSRDATVRLWDVRSPVTGSTNGAGASPTSSTGHVVLNGHTDTITSIAPVRDIILTTSLDGTMRVWDVRRTKTELCSKKFSSGVMKAVCTANLSAVVSTLRGLFLVSLMPTITCEQTLMVR</sequence>
<dbReference type="EMBL" id="CYKH01001680">
    <property type="protein sequence ID" value="CUI14857.1"/>
    <property type="molecule type" value="Genomic_DNA"/>
</dbReference>
<dbReference type="InterPro" id="IPR019775">
    <property type="entry name" value="WD40_repeat_CS"/>
</dbReference>
<feature type="compositionally biased region" description="Low complexity" evidence="6">
    <location>
        <begin position="88"/>
        <end position="117"/>
    </location>
</feature>
<evidence type="ECO:0000256" key="5">
    <source>
        <dbReference type="PROSITE-ProRule" id="PRU00221"/>
    </source>
</evidence>
<dbReference type="PANTHER" id="PTHR22847">
    <property type="entry name" value="WD40 REPEAT PROTEIN"/>
    <property type="match status" value="1"/>
</dbReference>
<dbReference type="OrthoDB" id="1930760at2759"/>
<dbReference type="SMART" id="SM00320">
    <property type="entry name" value="WD40"/>
    <property type="match status" value="3"/>
</dbReference>
<dbReference type="Proteomes" id="UP000051952">
    <property type="component" value="Unassembled WGS sequence"/>
</dbReference>
<dbReference type="GO" id="GO:1990904">
    <property type="term" value="C:ribonucleoprotein complex"/>
    <property type="evidence" value="ECO:0007669"/>
    <property type="project" value="UniProtKB-KW"/>
</dbReference>
<reference evidence="8" key="1">
    <citation type="submission" date="2015-09" db="EMBL/GenBank/DDBJ databases">
        <authorList>
            <consortium name="Pathogen Informatics"/>
        </authorList>
    </citation>
    <scope>NUCLEOTIDE SEQUENCE [LARGE SCALE GENOMIC DNA]</scope>
    <source>
        <strain evidence="8">Lake Konstanz</strain>
    </source>
</reference>
<dbReference type="SUPFAM" id="SSF50978">
    <property type="entry name" value="WD40 repeat-like"/>
    <property type="match status" value="1"/>
</dbReference>
<feature type="repeat" description="WD" evidence="5">
    <location>
        <begin position="685"/>
        <end position="724"/>
    </location>
</feature>
<dbReference type="Gene3D" id="2.130.10.10">
    <property type="entry name" value="YVTN repeat-like/Quinoprotein amine dehydrogenase"/>
    <property type="match status" value="2"/>
</dbReference>
<feature type="compositionally biased region" description="Low complexity" evidence="6">
    <location>
        <begin position="360"/>
        <end position="387"/>
    </location>
</feature>
<protein>
    <submittedName>
        <fullName evidence="7">WD40 repeat-containing protein, putative</fullName>
    </submittedName>
</protein>
<feature type="region of interest" description="Disordered" evidence="6">
    <location>
        <begin position="1"/>
        <end position="117"/>
    </location>
</feature>
<dbReference type="PANTHER" id="PTHR22847:SF637">
    <property type="entry name" value="WD REPEAT DOMAIN 5B"/>
    <property type="match status" value="1"/>
</dbReference>
<keyword evidence="1 5" id="KW-0853">WD repeat</keyword>
<evidence type="ECO:0000256" key="2">
    <source>
        <dbReference type="ARBA" id="ARBA00022737"/>
    </source>
</evidence>
<evidence type="ECO:0000256" key="6">
    <source>
        <dbReference type="SAM" id="MobiDB-lite"/>
    </source>
</evidence>
<evidence type="ECO:0000313" key="7">
    <source>
        <dbReference type="EMBL" id="CUI14857.1"/>
    </source>
</evidence>
<feature type="compositionally biased region" description="Polar residues" evidence="6">
    <location>
        <begin position="277"/>
        <end position="291"/>
    </location>
</feature>
<feature type="repeat" description="WD" evidence="5">
    <location>
        <begin position="627"/>
        <end position="663"/>
    </location>
</feature>
<proteinExistence type="predicted"/>
<evidence type="ECO:0000256" key="1">
    <source>
        <dbReference type="ARBA" id="ARBA00022574"/>
    </source>
</evidence>
<dbReference type="InterPro" id="IPR020472">
    <property type="entry name" value="WD40_PAC1"/>
</dbReference>
<dbReference type="PROSITE" id="PS50294">
    <property type="entry name" value="WD_REPEATS_REGION"/>
    <property type="match status" value="2"/>
</dbReference>
<name>A0A0S4KML0_BODSA</name>
<feature type="region of interest" description="Disordered" evidence="6">
    <location>
        <begin position="247"/>
        <end position="296"/>
    </location>
</feature>
<dbReference type="VEuPathDB" id="TriTrypDB:BSAL_17930"/>
<keyword evidence="2" id="KW-0677">Repeat</keyword>
<dbReference type="PROSITE" id="PS00678">
    <property type="entry name" value="WD_REPEATS_1"/>
    <property type="match status" value="2"/>
</dbReference>
<keyword evidence="3" id="KW-0689">Ribosomal protein</keyword>
<dbReference type="GO" id="GO:0005840">
    <property type="term" value="C:ribosome"/>
    <property type="evidence" value="ECO:0007669"/>
    <property type="project" value="UniProtKB-KW"/>
</dbReference>
<dbReference type="Pfam" id="PF00400">
    <property type="entry name" value="WD40"/>
    <property type="match status" value="3"/>
</dbReference>
<dbReference type="InterPro" id="IPR001680">
    <property type="entry name" value="WD40_rpt"/>
</dbReference>
<keyword evidence="8" id="KW-1185">Reference proteome</keyword>
<feature type="compositionally biased region" description="Basic residues" evidence="6">
    <location>
        <begin position="32"/>
        <end position="53"/>
    </location>
</feature>
<dbReference type="GO" id="GO:1990234">
    <property type="term" value="C:transferase complex"/>
    <property type="evidence" value="ECO:0007669"/>
    <property type="project" value="UniProtKB-ARBA"/>
</dbReference>
<evidence type="ECO:0000256" key="3">
    <source>
        <dbReference type="ARBA" id="ARBA00022980"/>
    </source>
</evidence>